<accession>A0A2R4WRC3</accession>
<keyword evidence="2" id="KW-1185">Reference proteome</keyword>
<dbReference type="PROSITE" id="PS51257">
    <property type="entry name" value="PROKAR_LIPOPROTEIN"/>
    <property type="match status" value="1"/>
</dbReference>
<sequence>MSLPRPLARLLAVVIVMIAACLGAPLVGVSSAQAHQGQAHQGHAHQGQSLHSSPAALTLVEARKAAQGPRLTAVTPDEAPAARPCNGLCCLMGASCCVPGLLPESLAAFPSPRPARRLAAAEDALPAGIAPDSPARPPRSFA</sequence>
<gene>
    <name evidence="1" type="ORF">DA075_26930</name>
</gene>
<evidence type="ECO:0000313" key="2">
    <source>
        <dbReference type="Proteomes" id="UP000244755"/>
    </source>
</evidence>
<dbReference type="Proteomes" id="UP000244755">
    <property type="component" value="Chromosome 1"/>
</dbReference>
<organism evidence="1 2">
    <name type="scientific">Methylobacterium currus</name>
    <dbReference type="NCBI Taxonomy" id="2051553"/>
    <lineage>
        <taxon>Bacteria</taxon>
        <taxon>Pseudomonadati</taxon>
        <taxon>Pseudomonadota</taxon>
        <taxon>Alphaproteobacteria</taxon>
        <taxon>Hyphomicrobiales</taxon>
        <taxon>Methylobacteriaceae</taxon>
        <taxon>Methylobacterium</taxon>
    </lineage>
</organism>
<name>A0A2R4WRC3_9HYPH</name>
<protein>
    <submittedName>
        <fullName evidence="1">Uncharacterized protein</fullName>
    </submittedName>
</protein>
<evidence type="ECO:0000313" key="1">
    <source>
        <dbReference type="EMBL" id="AWB24065.1"/>
    </source>
</evidence>
<reference evidence="1 2" key="1">
    <citation type="submission" date="2018-04" db="EMBL/GenBank/DDBJ databases">
        <title>Methylobacterium sp. PR1016A genome.</title>
        <authorList>
            <person name="Park W."/>
        </authorList>
    </citation>
    <scope>NUCLEOTIDE SEQUENCE [LARGE SCALE GENOMIC DNA]</scope>
    <source>
        <strain evidence="1 2">PR1016A</strain>
    </source>
</reference>
<dbReference type="EMBL" id="CP028843">
    <property type="protein sequence ID" value="AWB24065.1"/>
    <property type="molecule type" value="Genomic_DNA"/>
</dbReference>
<dbReference type="AlphaFoldDB" id="A0A2R4WRC3"/>
<proteinExistence type="predicted"/>
<dbReference type="KEGG" id="mee:DA075_26930"/>